<dbReference type="Proteomes" id="UP000199288">
    <property type="component" value="Unassembled WGS sequence"/>
</dbReference>
<dbReference type="InterPro" id="IPR020846">
    <property type="entry name" value="MFS_dom"/>
</dbReference>
<sequence length="397" mass="41469">MGSGFRWFFIGRTASFIGSAASPVALSFAVLQLTGGDAQAMAYVLAANSLPLIIVTFLGGVLGDRFSRTRLLLTTHCGSAAVLLAIAAVLAFAPHQVWLLVVLSFLAGCLSAVTRPALTGIVPQLVAREQLQRANSSLAMTKSLTRMFGPPLGGVIVALFGGYWAVALDGVMMLAAALCFTRIRLSNETLAPASSVIASLREGFREFAARRWVWTVTLAFAVMNFFYAAIILVMGPVIAEESFGAPGWGLVLGASAAGVLVGSWAMYYARIRHLLAFGMSAACLLAAPMMGLGLDVPIAVLVGLGFVSGLGSGVMGIAWDTSMQQHIAGEVLSRVSSYDVIGSFIAIPIAQLLAVPIASAIGARTFAILAGIITVVAMLAPLLVREVRALRVAPRTL</sequence>
<dbReference type="PROSITE" id="PS50850">
    <property type="entry name" value="MFS"/>
    <property type="match status" value="1"/>
</dbReference>
<dbReference type="CDD" id="cd06173">
    <property type="entry name" value="MFS_MefA_like"/>
    <property type="match status" value="1"/>
</dbReference>
<dbReference type="RefSeq" id="WP_092561116.1">
    <property type="nucleotide sequence ID" value="NZ_FNQV01000001.1"/>
</dbReference>
<evidence type="ECO:0000313" key="8">
    <source>
        <dbReference type="EMBL" id="SDZ77898.1"/>
    </source>
</evidence>
<feature type="transmembrane region" description="Helical" evidence="6">
    <location>
        <begin position="365"/>
        <end position="384"/>
    </location>
</feature>
<organism evidence="8 9">
    <name type="scientific">Bowdeniella nasicola</name>
    <dbReference type="NCBI Taxonomy" id="208480"/>
    <lineage>
        <taxon>Bacteria</taxon>
        <taxon>Bacillati</taxon>
        <taxon>Actinomycetota</taxon>
        <taxon>Actinomycetes</taxon>
        <taxon>Actinomycetales</taxon>
        <taxon>Actinomycetaceae</taxon>
        <taxon>Bowdeniella</taxon>
    </lineage>
</organism>
<feature type="transmembrane region" description="Helical" evidence="6">
    <location>
        <begin position="274"/>
        <end position="292"/>
    </location>
</feature>
<keyword evidence="2" id="KW-1003">Cell membrane</keyword>
<keyword evidence="4 6" id="KW-1133">Transmembrane helix</keyword>
<name>A0A1H3VUY9_9ACTO</name>
<evidence type="ECO:0000256" key="4">
    <source>
        <dbReference type="ARBA" id="ARBA00022989"/>
    </source>
</evidence>
<accession>A0A1H3VUY9</accession>
<feature type="transmembrane region" description="Helical" evidence="6">
    <location>
        <begin position="71"/>
        <end position="92"/>
    </location>
</feature>
<feature type="transmembrane region" description="Helical" evidence="6">
    <location>
        <begin position="40"/>
        <end position="59"/>
    </location>
</feature>
<dbReference type="OrthoDB" id="4528313at2"/>
<protein>
    <submittedName>
        <fullName evidence="8">Predicted arabinose efflux permease, MFS family</fullName>
    </submittedName>
</protein>
<comment type="subcellular location">
    <subcellularLocation>
        <location evidence="1">Cell membrane</location>
        <topology evidence="1">Multi-pass membrane protein</topology>
    </subcellularLocation>
</comment>
<feature type="transmembrane region" description="Helical" evidence="6">
    <location>
        <begin position="298"/>
        <end position="319"/>
    </location>
</feature>
<feature type="transmembrane region" description="Helical" evidence="6">
    <location>
        <begin position="7"/>
        <end position="34"/>
    </location>
</feature>
<feature type="transmembrane region" description="Helical" evidence="6">
    <location>
        <begin position="340"/>
        <end position="359"/>
    </location>
</feature>
<keyword evidence="9" id="KW-1185">Reference proteome</keyword>
<dbReference type="Pfam" id="PF07690">
    <property type="entry name" value="MFS_1"/>
    <property type="match status" value="1"/>
</dbReference>
<dbReference type="AlphaFoldDB" id="A0A1H3VUY9"/>
<feature type="transmembrane region" description="Helical" evidence="6">
    <location>
        <begin position="212"/>
        <end position="239"/>
    </location>
</feature>
<dbReference type="EMBL" id="FNQV01000001">
    <property type="protein sequence ID" value="SDZ77898.1"/>
    <property type="molecule type" value="Genomic_DNA"/>
</dbReference>
<dbReference type="PANTHER" id="PTHR23513">
    <property type="entry name" value="INTEGRAL MEMBRANE EFFLUX PROTEIN-RELATED"/>
    <property type="match status" value="1"/>
</dbReference>
<dbReference type="SUPFAM" id="SSF103473">
    <property type="entry name" value="MFS general substrate transporter"/>
    <property type="match status" value="1"/>
</dbReference>
<evidence type="ECO:0000259" key="7">
    <source>
        <dbReference type="PROSITE" id="PS50850"/>
    </source>
</evidence>
<evidence type="ECO:0000256" key="1">
    <source>
        <dbReference type="ARBA" id="ARBA00004651"/>
    </source>
</evidence>
<evidence type="ECO:0000256" key="6">
    <source>
        <dbReference type="SAM" id="Phobius"/>
    </source>
</evidence>
<evidence type="ECO:0000256" key="2">
    <source>
        <dbReference type="ARBA" id="ARBA00022475"/>
    </source>
</evidence>
<evidence type="ECO:0000256" key="5">
    <source>
        <dbReference type="ARBA" id="ARBA00023136"/>
    </source>
</evidence>
<dbReference type="InterPro" id="IPR011701">
    <property type="entry name" value="MFS"/>
</dbReference>
<dbReference type="PANTHER" id="PTHR23513:SF11">
    <property type="entry name" value="STAPHYLOFERRIN A TRANSPORTER"/>
    <property type="match status" value="1"/>
</dbReference>
<dbReference type="GO" id="GO:0005886">
    <property type="term" value="C:plasma membrane"/>
    <property type="evidence" value="ECO:0007669"/>
    <property type="project" value="UniProtKB-SubCell"/>
</dbReference>
<keyword evidence="5 6" id="KW-0472">Membrane</keyword>
<proteinExistence type="predicted"/>
<reference evidence="9" key="1">
    <citation type="submission" date="2016-10" db="EMBL/GenBank/DDBJ databases">
        <authorList>
            <person name="Varghese N."/>
            <person name="Submissions S."/>
        </authorList>
    </citation>
    <scope>NUCLEOTIDE SEQUENCE [LARGE SCALE GENOMIC DNA]</scope>
    <source>
        <strain evidence="9">KPR-1</strain>
    </source>
</reference>
<dbReference type="GO" id="GO:0022857">
    <property type="term" value="F:transmembrane transporter activity"/>
    <property type="evidence" value="ECO:0007669"/>
    <property type="project" value="InterPro"/>
</dbReference>
<feature type="domain" description="Major facilitator superfamily (MFS) profile" evidence="7">
    <location>
        <begin position="1"/>
        <end position="388"/>
    </location>
</feature>
<dbReference type="InterPro" id="IPR036259">
    <property type="entry name" value="MFS_trans_sf"/>
</dbReference>
<evidence type="ECO:0000256" key="3">
    <source>
        <dbReference type="ARBA" id="ARBA00022692"/>
    </source>
</evidence>
<keyword evidence="3 6" id="KW-0812">Transmembrane</keyword>
<feature type="transmembrane region" description="Helical" evidence="6">
    <location>
        <begin position="245"/>
        <end position="267"/>
    </location>
</feature>
<dbReference type="Gene3D" id="1.20.1250.20">
    <property type="entry name" value="MFS general substrate transporter like domains"/>
    <property type="match status" value="1"/>
</dbReference>
<gene>
    <name evidence="8" type="ORF">SAMN02910418_00223</name>
</gene>
<evidence type="ECO:0000313" key="9">
    <source>
        <dbReference type="Proteomes" id="UP000199288"/>
    </source>
</evidence>